<dbReference type="Gene3D" id="2.40.40.10">
    <property type="entry name" value="RlpA-like domain"/>
    <property type="match status" value="1"/>
</dbReference>
<keyword evidence="1 3" id="KW-0456">Lyase</keyword>
<reference evidence="8" key="1">
    <citation type="journal article" date="2019" name="Int. J. Syst. Evol. Microbiol.">
        <title>The Global Catalogue of Microorganisms (GCM) 10K type strain sequencing project: providing services to taxonomists for standard genome sequencing and annotation.</title>
        <authorList>
            <consortium name="The Broad Institute Genomics Platform"/>
            <consortium name="The Broad Institute Genome Sequencing Center for Infectious Disease"/>
            <person name="Wu L."/>
            <person name="Ma J."/>
        </authorList>
    </citation>
    <scope>NUCLEOTIDE SEQUENCE [LARGE SCALE GENOMIC DNA]</scope>
    <source>
        <strain evidence="8">CCM 7941</strain>
    </source>
</reference>
<evidence type="ECO:0000256" key="2">
    <source>
        <dbReference type="ARBA" id="ARBA00023316"/>
    </source>
</evidence>
<keyword evidence="8" id="KW-1185">Reference proteome</keyword>
<dbReference type="EC" id="4.2.2.-" evidence="3"/>
<dbReference type="InterPro" id="IPR009009">
    <property type="entry name" value="RlpA-like_DPBB"/>
</dbReference>
<dbReference type="PANTHER" id="PTHR34183:SF1">
    <property type="entry name" value="ENDOLYTIC PEPTIDOGLYCAN TRANSGLYCOSYLASE RLPA"/>
    <property type="match status" value="1"/>
</dbReference>
<sequence length="296" mass="30940">MAGVIGLALLAANCAGMGAREGAKQDRYNRKLGVSSSPRVVKDGQPVPKGGGRAMIGKPYTVAGRRYVPFHDPHYTATGVASWYGTNFHGRLTANGEVFDKYSIAAAHPTLPLPSYARVTNLDNGLSLIVRVNDRGPYHGKRIIDVSKRAAELLQFRHMGTARVKVDYVRPASVHGSDDEILAGTLTAGAPAQLDGGPAPVMVAKAQERDAGATRARSDDAPGAGVPQPQEARAQLAELSGAAGSREQEEPSRPHLHLALNAGAQADDAADEVALAGLPKVAPLPPVRPVMLAAGH</sequence>
<dbReference type="EMBL" id="JBHRUV010000114">
    <property type="protein sequence ID" value="MFC3267352.1"/>
    <property type="molecule type" value="Genomic_DNA"/>
</dbReference>
<feature type="region of interest" description="Disordered" evidence="5">
    <location>
        <begin position="207"/>
        <end position="231"/>
    </location>
</feature>
<comment type="caution">
    <text evidence="7">The sequence shown here is derived from an EMBL/GenBank/DDBJ whole genome shotgun (WGS) entry which is preliminary data.</text>
</comment>
<evidence type="ECO:0000256" key="1">
    <source>
        <dbReference type="ARBA" id="ARBA00023239"/>
    </source>
</evidence>
<evidence type="ECO:0000256" key="3">
    <source>
        <dbReference type="HAMAP-Rule" id="MF_02071"/>
    </source>
</evidence>
<keyword evidence="2 3" id="KW-0961">Cell wall biogenesis/degradation</keyword>
<dbReference type="Proteomes" id="UP001595536">
    <property type="component" value="Unassembled WGS sequence"/>
</dbReference>
<dbReference type="NCBIfam" id="TIGR00413">
    <property type="entry name" value="rlpA"/>
    <property type="match status" value="1"/>
</dbReference>
<protein>
    <recommendedName>
        <fullName evidence="3">Endolytic peptidoglycan transglycosylase RlpA</fullName>
        <ecNumber evidence="3">4.2.2.-</ecNumber>
    </recommendedName>
</protein>
<name>A0ABV7LHS3_9HYPH</name>
<comment type="function">
    <text evidence="3">Lytic transglycosylase with a strong preference for naked glycan strands that lack stem peptides.</text>
</comment>
<dbReference type="SUPFAM" id="SSF50685">
    <property type="entry name" value="Barwin-like endoglucanases"/>
    <property type="match status" value="1"/>
</dbReference>
<evidence type="ECO:0000256" key="5">
    <source>
        <dbReference type="SAM" id="MobiDB-lite"/>
    </source>
</evidence>
<feature type="domain" description="RlpA-like protein double-psi beta-barrel" evidence="6">
    <location>
        <begin position="76"/>
        <end position="166"/>
    </location>
</feature>
<dbReference type="CDD" id="cd22268">
    <property type="entry name" value="DPBB_RlpA-like"/>
    <property type="match status" value="1"/>
</dbReference>
<proteinExistence type="inferred from homology"/>
<evidence type="ECO:0000256" key="4">
    <source>
        <dbReference type="RuleBase" id="RU003495"/>
    </source>
</evidence>
<evidence type="ECO:0000313" key="8">
    <source>
        <dbReference type="Proteomes" id="UP001595536"/>
    </source>
</evidence>
<dbReference type="InterPro" id="IPR012997">
    <property type="entry name" value="RplA"/>
</dbReference>
<dbReference type="InterPro" id="IPR034718">
    <property type="entry name" value="RlpA"/>
</dbReference>
<dbReference type="HAMAP" id="MF_02071">
    <property type="entry name" value="RlpA"/>
    <property type="match status" value="1"/>
</dbReference>
<dbReference type="PANTHER" id="PTHR34183">
    <property type="entry name" value="ENDOLYTIC PEPTIDOGLYCAN TRANSGLYCOSYLASE RLPA"/>
    <property type="match status" value="1"/>
</dbReference>
<gene>
    <name evidence="3" type="primary">rlpA</name>
    <name evidence="7" type="ORF">ACFOEX_13495</name>
</gene>
<dbReference type="Pfam" id="PF03330">
    <property type="entry name" value="DPBB_1"/>
    <property type="match status" value="1"/>
</dbReference>
<dbReference type="InterPro" id="IPR036908">
    <property type="entry name" value="RlpA-like_sf"/>
</dbReference>
<organism evidence="7 8">
    <name type="scientific">Camelimonas abortus</name>
    <dbReference type="NCBI Taxonomy" id="1017184"/>
    <lineage>
        <taxon>Bacteria</taxon>
        <taxon>Pseudomonadati</taxon>
        <taxon>Pseudomonadota</taxon>
        <taxon>Alphaproteobacteria</taxon>
        <taxon>Hyphomicrobiales</taxon>
        <taxon>Chelatococcaceae</taxon>
        <taxon>Camelimonas</taxon>
    </lineage>
</organism>
<feature type="compositionally biased region" description="Basic and acidic residues" evidence="5">
    <location>
        <begin position="207"/>
        <end position="220"/>
    </location>
</feature>
<evidence type="ECO:0000313" key="7">
    <source>
        <dbReference type="EMBL" id="MFC3267352.1"/>
    </source>
</evidence>
<comment type="similarity">
    <text evidence="3 4">Belongs to the RlpA family.</text>
</comment>
<evidence type="ECO:0000259" key="6">
    <source>
        <dbReference type="Pfam" id="PF03330"/>
    </source>
</evidence>
<accession>A0ABV7LHS3</accession>